<dbReference type="InterPro" id="IPR042099">
    <property type="entry name" value="ANL_N_sf"/>
</dbReference>
<dbReference type="InterPro" id="IPR052091">
    <property type="entry name" value="Beta-ala_Activ/Resist"/>
</dbReference>
<reference evidence="3" key="1">
    <citation type="submission" date="2022-11" db="UniProtKB">
        <authorList>
            <consortium name="EnsemblMetazoa"/>
        </authorList>
    </citation>
    <scope>IDENTIFICATION</scope>
</reference>
<dbReference type="InterPro" id="IPR011047">
    <property type="entry name" value="Quinoprotein_ADH-like_sf"/>
</dbReference>
<dbReference type="PANTHER" id="PTHR44394:SF1">
    <property type="entry name" value="BETA-ALANINE-ACTIVATING ENZYME"/>
    <property type="match status" value="1"/>
</dbReference>
<dbReference type="Pfam" id="PF00501">
    <property type="entry name" value="AMP-binding"/>
    <property type="match status" value="1"/>
</dbReference>
<dbReference type="Gene3D" id="2.40.10.480">
    <property type="match status" value="1"/>
</dbReference>
<dbReference type="InterPro" id="IPR018391">
    <property type="entry name" value="PQQ_b-propeller_rpt"/>
</dbReference>
<accession>A0A913ZVN4</accession>
<dbReference type="SMART" id="SM00564">
    <property type="entry name" value="PQQ"/>
    <property type="match status" value="8"/>
</dbReference>
<evidence type="ECO:0000259" key="1">
    <source>
        <dbReference type="Pfam" id="PF00501"/>
    </source>
</evidence>
<dbReference type="EnsemblMetazoa" id="XM_038199203.1">
    <property type="protein sequence ID" value="XP_038055131.1"/>
    <property type="gene ID" value="LOC119727349"/>
</dbReference>
<dbReference type="SUPFAM" id="SSF56801">
    <property type="entry name" value="Acetyl-CoA synthetase-like"/>
    <property type="match status" value="1"/>
</dbReference>
<dbReference type="RefSeq" id="XP_038055131.1">
    <property type="nucleotide sequence ID" value="XM_038199203.1"/>
</dbReference>
<dbReference type="GeneID" id="119727349"/>
<dbReference type="Gene3D" id="2.130.10.10">
    <property type="entry name" value="YVTN repeat-like/Quinoprotein amine dehydrogenase"/>
    <property type="match status" value="3"/>
</dbReference>
<dbReference type="GO" id="GO:0043041">
    <property type="term" value="P:amino acid activation for nonribosomal peptide biosynthetic process"/>
    <property type="evidence" value="ECO:0007669"/>
    <property type="project" value="TreeGrafter"/>
</dbReference>
<evidence type="ECO:0000313" key="4">
    <source>
        <dbReference type="Proteomes" id="UP000887568"/>
    </source>
</evidence>
<dbReference type="AlphaFoldDB" id="A0A913ZVN4"/>
<dbReference type="OrthoDB" id="408177at2759"/>
<sequence length="1237" mass="136053">MFPDYSMTATLVIPSIVKFNLKGEVDAAKMADIVNQTLHGLVDLVASQHANNRAVVFDDGEEVTVATYQQMQEAAGCMAMMLRNVGCGLGDVVGLYYENSVMLPSCILGILQAGASFLPLDPRAPHDMNEYLITSQSLLWILVPKSLEKNFMLNYGQAHNAQPTDDLSLSHGISFRLVKLSTNQKPHNTFSQSPVFQLAYVMHTSGTTGWPKNVRVPHQCIVPNITDLSDIFSINPDDVIFVASTLTFDPSIVAMFLALSKGASLVLVPDSIKAMPRALLDILVRNQVSILQATPTLISRFGKDQVRQHLLTSTSLVRVLAFGGETCPTVAQINQMRAADNTTEFYNLYGITEVSSWASCQKIDTQCKMEECHESILLGKPLLETTLEVRNENGQTITEGEGQVFIGSKSRVCLLNDETWPIPLSERGVMRSTKDRVRITDRGLMFVGRGKDQVKRNGIRVNLIQVKQRIEALQVVESCKVLQTHQEKLLLFCIPFQVKREPNQSLSTGNEESFRILLKGILPSHCLPDKVYFLEKFPVTLHGKVDKKALMRHAEEMEGLKREVWNPPTKGEMQKEDLAILWKEAAPSSTEPQDNHSFILHSGGDSFQAVRLTDAIESWNGRPIPNLLDTILHQTFKSVLKCIRSCLDTATDDQLRKSKRRKISVPNDIVETTAVQDSEMETCAKLPKSFSQNKCHRPEELDESDVSLQGVATQASNVNDSHDTSQTNCQPFASAVDPPVATDCVVVRRCSQLMATKERTVSYDAFLSELNDKSDGVVARGNQAEDSSVGRSVSLLQRWQYNTGKCVDASPLLVTHSRSAPVIYIGSHSHKFAAVSMATGNALWVAELGDRVESSACLSACGKKVIVGCYDNHLYVLDATLGTVHWKFKTNGPIKSSPVVDTSSSLVYVGSHDHQLYALDIEDQSCRWSLHCGGGSVFSSPIIHYPSSTVYVATLAGLLIAVNKETGAKKWSFNCSKPVFSSPMASLDSVVFGCVDGNFYCISHSGLQLWRFTADAPIFSSPCLPTVAQSPGTLNPTKHPSTVDSCVVFGSHDHHVYCLSLQTGQLCWKHKMPAAVYTSPFIFRSDRLCQIAPHDHCISCDALQTDGNLASPKTEITFEVIIKPSSNLPNLPHNSGKLIPNSPKLPHNSQYHCISNRCNSKIHHSCRGDAFVIVCSTQGSVVILDLGSGEVVTSCQLPGEVFSSPVVFRNCVVIGCRDDFVYCLEIATESQQTRPKD</sequence>
<dbReference type="InterPro" id="IPR015943">
    <property type="entry name" value="WD40/YVTN_repeat-like_dom_sf"/>
</dbReference>
<evidence type="ECO:0000313" key="3">
    <source>
        <dbReference type="EnsemblMetazoa" id="XP_038055131.1"/>
    </source>
</evidence>
<dbReference type="OMA" id="NKTDSCN"/>
<name>A0A913ZVN4_PATMI</name>
<feature type="domain" description="Pyrrolo-quinoline quinone repeat" evidence="2">
    <location>
        <begin position="803"/>
        <end position="1087"/>
    </location>
</feature>
<feature type="domain" description="AMP-dependent synthetase/ligase" evidence="1">
    <location>
        <begin position="46"/>
        <end position="408"/>
    </location>
</feature>
<evidence type="ECO:0008006" key="5">
    <source>
        <dbReference type="Google" id="ProtNLM"/>
    </source>
</evidence>
<organism evidence="3 4">
    <name type="scientific">Patiria miniata</name>
    <name type="common">Bat star</name>
    <name type="synonym">Asterina miniata</name>
    <dbReference type="NCBI Taxonomy" id="46514"/>
    <lineage>
        <taxon>Eukaryota</taxon>
        <taxon>Metazoa</taxon>
        <taxon>Echinodermata</taxon>
        <taxon>Eleutherozoa</taxon>
        <taxon>Asterozoa</taxon>
        <taxon>Asteroidea</taxon>
        <taxon>Valvatacea</taxon>
        <taxon>Valvatida</taxon>
        <taxon>Asterinidae</taxon>
        <taxon>Patiria</taxon>
    </lineage>
</organism>
<dbReference type="InterPro" id="IPR020845">
    <property type="entry name" value="AMP-binding_CS"/>
</dbReference>
<dbReference type="SUPFAM" id="SSF50998">
    <property type="entry name" value="Quinoprotein alcohol dehydrogenase-like"/>
    <property type="match status" value="1"/>
</dbReference>
<dbReference type="Gene3D" id="3.40.50.12780">
    <property type="entry name" value="N-terminal domain of ligase-like"/>
    <property type="match status" value="1"/>
</dbReference>
<dbReference type="PROSITE" id="PS00455">
    <property type="entry name" value="AMP_BINDING"/>
    <property type="match status" value="1"/>
</dbReference>
<evidence type="ECO:0000259" key="2">
    <source>
        <dbReference type="Pfam" id="PF13570"/>
    </source>
</evidence>
<proteinExistence type="predicted"/>
<dbReference type="InterPro" id="IPR000873">
    <property type="entry name" value="AMP-dep_synth/lig_dom"/>
</dbReference>
<dbReference type="InterPro" id="IPR002372">
    <property type="entry name" value="PQQ_rpt_dom"/>
</dbReference>
<dbReference type="Proteomes" id="UP000887568">
    <property type="component" value="Unplaced"/>
</dbReference>
<dbReference type="PANTHER" id="PTHR44394">
    <property type="entry name" value="BETA-ALANINE-ACTIVATING ENZYME"/>
    <property type="match status" value="1"/>
</dbReference>
<dbReference type="Gene3D" id="3.30.300.30">
    <property type="match status" value="1"/>
</dbReference>
<dbReference type="Pfam" id="PF13570">
    <property type="entry name" value="Beta-prop_ACSF4"/>
    <property type="match status" value="1"/>
</dbReference>
<protein>
    <recommendedName>
        <fullName evidence="5">Beta-alanine-activating enzyme</fullName>
    </recommendedName>
</protein>
<keyword evidence="4" id="KW-1185">Reference proteome</keyword>
<dbReference type="InterPro" id="IPR045851">
    <property type="entry name" value="AMP-bd_C_sf"/>
</dbReference>